<feature type="non-terminal residue" evidence="13">
    <location>
        <position position="1"/>
    </location>
</feature>
<evidence type="ECO:0000256" key="2">
    <source>
        <dbReference type="ARBA" id="ARBA00017908"/>
    </source>
</evidence>
<evidence type="ECO:0000256" key="8">
    <source>
        <dbReference type="PROSITE-ProRule" id="PRU00175"/>
    </source>
</evidence>
<evidence type="ECO:0000256" key="10">
    <source>
        <dbReference type="SAM" id="MobiDB-lite"/>
    </source>
</evidence>
<dbReference type="GO" id="GO:0042393">
    <property type="term" value="F:histone binding"/>
    <property type="evidence" value="ECO:0007669"/>
    <property type="project" value="TreeGrafter"/>
</dbReference>
<evidence type="ECO:0000313" key="13">
    <source>
        <dbReference type="EMBL" id="CAG7729416.1"/>
    </source>
</evidence>
<feature type="domain" description="RING-type" evidence="12">
    <location>
        <begin position="341"/>
        <end position="379"/>
    </location>
</feature>
<dbReference type="GO" id="GO:0005829">
    <property type="term" value="C:cytosol"/>
    <property type="evidence" value="ECO:0007669"/>
    <property type="project" value="TreeGrafter"/>
</dbReference>
<keyword evidence="7" id="KW-0862">Zinc</keyword>
<evidence type="ECO:0000256" key="1">
    <source>
        <dbReference type="ARBA" id="ARBA00005797"/>
    </source>
</evidence>
<dbReference type="GO" id="GO:0000151">
    <property type="term" value="C:ubiquitin ligase complex"/>
    <property type="evidence" value="ECO:0007669"/>
    <property type="project" value="TreeGrafter"/>
</dbReference>
<protein>
    <recommendedName>
        <fullName evidence="2">E3 ubiquitin-protein ligase CHFR</fullName>
    </recommendedName>
</protein>
<dbReference type="GO" id="GO:0070936">
    <property type="term" value="P:protein K48-linked ubiquitination"/>
    <property type="evidence" value="ECO:0007669"/>
    <property type="project" value="TreeGrafter"/>
</dbReference>
<keyword evidence="14" id="KW-1185">Reference proteome</keyword>
<feature type="compositionally biased region" description="Low complexity" evidence="10">
    <location>
        <begin position="169"/>
        <end position="182"/>
    </location>
</feature>
<comment type="similarity">
    <text evidence="1">Belongs to the CHFR family.</text>
</comment>
<dbReference type="GO" id="GO:0006302">
    <property type="term" value="P:double-strand break repair"/>
    <property type="evidence" value="ECO:0007669"/>
    <property type="project" value="TreeGrafter"/>
</dbReference>
<evidence type="ECO:0000256" key="3">
    <source>
        <dbReference type="ARBA" id="ARBA00022679"/>
    </source>
</evidence>
<dbReference type="Pfam" id="PF13639">
    <property type="entry name" value="zf-RING_2"/>
    <property type="match status" value="1"/>
</dbReference>
<feature type="region of interest" description="Disordered" evidence="10">
    <location>
        <begin position="155"/>
        <end position="228"/>
    </location>
</feature>
<evidence type="ECO:0000256" key="9">
    <source>
        <dbReference type="SAM" id="Coils"/>
    </source>
</evidence>
<dbReference type="GO" id="GO:0035861">
    <property type="term" value="C:site of double-strand break"/>
    <property type="evidence" value="ECO:0007669"/>
    <property type="project" value="TreeGrafter"/>
</dbReference>
<feature type="region of interest" description="Disordered" evidence="10">
    <location>
        <begin position="502"/>
        <end position="547"/>
    </location>
</feature>
<evidence type="ECO:0000259" key="11">
    <source>
        <dbReference type="PROSITE" id="PS50006"/>
    </source>
</evidence>
<dbReference type="InterPro" id="IPR001841">
    <property type="entry name" value="Znf_RING"/>
</dbReference>
<sequence length="570" mass="64896">HHRGECRWLNYRTPLPSSYIVFKFLSLLSFCPFQNLSNTMDNENLVSGYLERIQSDCPNAIPRIDLKGPQVTMGRGIGNSVIWESLQISRRHAVMEYRNQTWKIKDTSTNGMLVNSRRIPQNMFVDLHDSDIISFVPTGALQYRFVKVNNIKQSSQNASLNASPANVTSSSSHRPNSESSVSVIVTNPAKSPKRKSGPTDLQNSERKRKRLFLNTSQQPGKHSDDEGDEELLDIDEIPSFFEKSPLHCSTPSVKIINNNENGLDLLSGPEGNDLETVKLQLKKCQERLHEVETNGRLKDHDMVKEMARLKNELATSRSESRVFQEELYKKLMEVLEHEFSCCICNEVFIQATVIDCGHTFCAHCISEWVKRKTECPNCRKSVKFQVKHVEMENFVVKLHTMFSEEIRIKREQILNERKREVESIAAANEAARNNAARARGRGAVPMDYEPRFDFIADLNNLREMLVPRGIHPPNFIPQGHLGARPFPHNNILNFHFPEFMRAHPAAEPPPAPPANPRRRSQRINHPNHPREPPAPRIRGRGAQQVPEVQRPHIAEYVLGAGGPMDILTVD</sequence>
<evidence type="ECO:0000256" key="6">
    <source>
        <dbReference type="ARBA" id="ARBA00022786"/>
    </source>
</evidence>
<comment type="caution">
    <text evidence="13">The sequence shown here is derived from an EMBL/GenBank/DDBJ whole genome shotgun (WGS) entry which is preliminary data.</text>
</comment>
<dbReference type="Pfam" id="PF00498">
    <property type="entry name" value="FHA"/>
    <property type="match status" value="1"/>
</dbReference>
<dbReference type="CDD" id="cd00060">
    <property type="entry name" value="FHA"/>
    <property type="match status" value="1"/>
</dbReference>
<keyword evidence="3" id="KW-0808">Transferase</keyword>
<dbReference type="SMART" id="SM00240">
    <property type="entry name" value="FHA"/>
    <property type="match status" value="1"/>
</dbReference>
<dbReference type="PROSITE" id="PS50089">
    <property type="entry name" value="ZF_RING_2"/>
    <property type="match status" value="1"/>
</dbReference>
<evidence type="ECO:0000256" key="4">
    <source>
        <dbReference type="ARBA" id="ARBA00022723"/>
    </source>
</evidence>
<feature type="compositionally biased region" description="Pro residues" evidence="10">
    <location>
        <begin position="506"/>
        <end position="515"/>
    </location>
</feature>
<dbReference type="GO" id="GO:0061630">
    <property type="term" value="F:ubiquitin protein ligase activity"/>
    <property type="evidence" value="ECO:0007669"/>
    <property type="project" value="TreeGrafter"/>
</dbReference>
<dbReference type="GO" id="GO:0005634">
    <property type="term" value="C:nucleus"/>
    <property type="evidence" value="ECO:0007669"/>
    <property type="project" value="TreeGrafter"/>
</dbReference>
<evidence type="ECO:0000259" key="12">
    <source>
        <dbReference type="PROSITE" id="PS50089"/>
    </source>
</evidence>
<feature type="compositionally biased region" description="Basic residues" evidence="10">
    <location>
        <begin position="516"/>
        <end position="527"/>
    </location>
</feature>
<dbReference type="PANTHER" id="PTHR15067">
    <property type="entry name" value="E3 UBIQUITIN-PROTEIN LIGASE RNF8"/>
    <property type="match status" value="1"/>
</dbReference>
<dbReference type="GO" id="GO:0006511">
    <property type="term" value="P:ubiquitin-dependent protein catabolic process"/>
    <property type="evidence" value="ECO:0007669"/>
    <property type="project" value="TreeGrafter"/>
</dbReference>
<dbReference type="PROSITE" id="PS50006">
    <property type="entry name" value="FHA_DOMAIN"/>
    <property type="match status" value="1"/>
</dbReference>
<dbReference type="InterPro" id="IPR000253">
    <property type="entry name" value="FHA_dom"/>
</dbReference>
<dbReference type="Proteomes" id="UP000708208">
    <property type="component" value="Unassembled WGS sequence"/>
</dbReference>
<feature type="compositionally biased region" description="Polar residues" evidence="10">
    <location>
        <begin position="155"/>
        <end position="168"/>
    </location>
</feature>
<organism evidence="13 14">
    <name type="scientific">Allacma fusca</name>
    <dbReference type="NCBI Taxonomy" id="39272"/>
    <lineage>
        <taxon>Eukaryota</taxon>
        <taxon>Metazoa</taxon>
        <taxon>Ecdysozoa</taxon>
        <taxon>Arthropoda</taxon>
        <taxon>Hexapoda</taxon>
        <taxon>Collembola</taxon>
        <taxon>Symphypleona</taxon>
        <taxon>Sminthuridae</taxon>
        <taxon>Allacma</taxon>
    </lineage>
</organism>
<dbReference type="InterPro" id="IPR017907">
    <property type="entry name" value="Znf_RING_CS"/>
</dbReference>
<evidence type="ECO:0000256" key="5">
    <source>
        <dbReference type="ARBA" id="ARBA00022771"/>
    </source>
</evidence>
<dbReference type="SMART" id="SM00184">
    <property type="entry name" value="RING"/>
    <property type="match status" value="1"/>
</dbReference>
<dbReference type="GO" id="GO:0008270">
    <property type="term" value="F:zinc ion binding"/>
    <property type="evidence" value="ECO:0007669"/>
    <property type="project" value="UniProtKB-KW"/>
</dbReference>
<gene>
    <name evidence="13" type="ORF">AFUS01_LOCUS18132</name>
</gene>
<reference evidence="13" key="1">
    <citation type="submission" date="2021-06" db="EMBL/GenBank/DDBJ databases">
        <authorList>
            <person name="Hodson N. C."/>
            <person name="Mongue J. A."/>
            <person name="Jaron S. K."/>
        </authorList>
    </citation>
    <scope>NUCLEOTIDE SEQUENCE</scope>
</reference>
<accession>A0A8J2KPV9</accession>
<dbReference type="PROSITE" id="PS00518">
    <property type="entry name" value="ZF_RING_1"/>
    <property type="match status" value="1"/>
</dbReference>
<keyword evidence="9" id="KW-0175">Coiled coil</keyword>
<dbReference type="OrthoDB" id="5330228at2759"/>
<keyword evidence="6" id="KW-0833">Ubl conjugation pathway</keyword>
<evidence type="ECO:0000313" key="14">
    <source>
        <dbReference type="Proteomes" id="UP000708208"/>
    </source>
</evidence>
<dbReference type="AlphaFoldDB" id="A0A8J2KPV9"/>
<dbReference type="EMBL" id="CAJVCH010178092">
    <property type="protein sequence ID" value="CAG7729416.1"/>
    <property type="molecule type" value="Genomic_DNA"/>
</dbReference>
<dbReference type="PANTHER" id="PTHR15067:SF4">
    <property type="entry name" value="E3 UBIQUITIN-PROTEIN LIGASE RNF8"/>
    <property type="match status" value="1"/>
</dbReference>
<keyword evidence="5 8" id="KW-0863">Zinc-finger</keyword>
<feature type="domain" description="FHA" evidence="11">
    <location>
        <begin position="71"/>
        <end position="119"/>
    </location>
</feature>
<keyword evidence="4" id="KW-0479">Metal-binding</keyword>
<feature type="coiled-coil region" evidence="9">
    <location>
        <begin position="274"/>
        <end position="326"/>
    </location>
</feature>
<proteinExistence type="inferred from homology"/>
<name>A0A8J2KPV9_9HEXA</name>
<evidence type="ECO:0000256" key="7">
    <source>
        <dbReference type="ARBA" id="ARBA00022833"/>
    </source>
</evidence>